<protein>
    <submittedName>
        <fullName evidence="2">CUB domain-containing protein</fullName>
    </submittedName>
</protein>
<keyword evidence="1" id="KW-1185">Reference proteome</keyword>
<dbReference type="AlphaFoldDB" id="A0A915LWL6"/>
<evidence type="ECO:0000313" key="1">
    <source>
        <dbReference type="Proteomes" id="UP000887561"/>
    </source>
</evidence>
<reference evidence="2" key="1">
    <citation type="submission" date="2022-11" db="UniProtKB">
        <authorList>
            <consortium name="WormBaseParasite"/>
        </authorList>
    </citation>
    <scope>IDENTIFICATION</scope>
</reference>
<organism evidence="1 2">
    <name type="scientific">Meloidogyne javanica</name>
    <name type="common">Root-knot nematode worm</name>
    <dbReference type="NCBI Taxonomy" id="6303"/>
    <lineage>
        <taxon>Eukaryota</taxon>
        <taxon>Metazoa</taxon>
        <taxon>Ecdysozoa</taxon>
        <taxon>Nematoda</taxon>
        <taxon>Chromadorea</taxon>
        <taxon>Rhabditida</taxon>
        <taxon>Tylenchina</taxon>
        <taxon>Tylenchomorpha</taxon>
        <taxon>Tylenchoidea</taxon>
        <taxon>Meloidogynidae</taxon>
        <taxon>Meloidogyninae</taxon>
        <taxon>Meloidogyne</taxon>
        <taxon>Meloidogyne incognita group</taxon>
    </lineage>
</organism>
<dbReference type="Proteomes" id="UP000887561">
    <property type="component" value="Unplaced"/>
</dbReference>
<proteinExistence type="predicted"/>
<name>A0A915LWL6_MELJA</name>
<evidence type="ECO:0000313" key="2">
    <source>
        <dbReference type="WBParaSite" id="scaffold21125_cov157.g19637"/>
    </source>
</evidence>
<accession>A0A915LWL6</accession>
<sequence>MTPWITYRPCPQPLHFATSSPQRLPNFDLKFSESCIFSINSTEAIKLTINRDNKTSFGIKVFETGNFPDPYAKDKEGQLAKVEGWYSPFQSFPLTVTSRSKSVSVLISSSDIDHFITPYAIEFVAVKRMLSFKLFACKCFPSILTVSRDQPLNLLSQGFPFGYCSNLNCFTEISLENPVNTSDEESLQIQFNSFQTDINLEPLSLQIPFGDEKRELISYASVISMIKFLTVDSPKIFLNFTTKALQDDIGFNLTIKRIKRNKECSCHGTESNFKILSEKNDSVQYTFDGVKCPFMECYWDIQPPKDSKIYHYIIIKLNLSHADDGDFVEECDTNFGGGARSCIRYDSKHIGTANEVGIIVNDVSRFILKRDASVRVW</sequence>
<dbReference type="WBParaSite" id="scaffold21125_cov157.g19637">
    <property type="protein sequence ID" value="scaffold21125_cov157.g19637"/>
    <property type="gene ID" value="scaffold21125_cov157.g19637"/>
</dbReference>